<organism evidence="2 4">
    <name type="scientific">Legionella steigerwaltii</name>
    <dbReference type="NCBI Taxonomy" id="460"/>
    <lineage>
        <taxon>Bacteria</taxon>
        <taxon>Pseudomonadati</taxon>
        <taxon>Pseudomonadota</taxon>
        <taxon>Gammaproteobacteria</taxon>
        <taxon>Legionellales</taxon>
        <taxon>Legionellaceae</taxon>
        <taxon>Legionella</taxon>
    </lineage>
</organism>
<evidence type="ECO:0000313" key="1">
    <source>
        <dbReference type="EMBL" id="KTD79452.1"/>
    </source>
</evidence>
<dbReference type="EMBL" id="UGOY01000001">
    <property type="protein sequence ID" value="STY21448.1"/>
    <property type="molecule type" value="Genomic_DNA"/>
</dbReference>
<accession>A0A378L6J2</accession>
<name>A0A378L6J2_9GAMM</name>
<proteinExistence type="predicted"/>
<dbReference type="EMBL" id="LNYZ01000005">
    <property type="protein sequence ID" value="KTD79452.1"/>
    <property type="molecule type" value="Genomic_DNA"/>
</dbReference>
<evidence type="ECO:0000313" key="3">
    <source>
        <dbReference type="Proteomes" id="UP000054820"/>
    </source>
</evidence>
<protein>
    <submittedName>
        <fullName evidence="2">Uncharacterized protein</fullName>
    </submittedName>
</protein>
<dbReference type="RefSeq" id="WP_058476259.1">
    <property type="nucleotide sequence ID" value="NZ_CAAAIO010000004.1"/>
</dbReference>
<keyword evidence="3" id="KW-1185">Reference proteome</keyword>
<dbReference type="Proteomes" id="UP000054820">
    <property type="component" value="Unassembled WGS sequence"/>
</dbReference>
<sequence length="108" mass="11586">MSIQVATTRSPKGQDLDEMNKRAHDLGLIATDSRILTIEDASTLMGSAKYRELADGYEATEETMVLKSAPKNIPVGSPELIEYAASQIHACTAKKPVVPPSADSSLQL</sequence>
<dbReference type="AlphaFoldDB" id="A0A378L6J2"/>
<dbReference type="Proteomes" id="UP000255110">
    <property type="component" value="Unassembled WGS sequence"/>
</dbReference>
<gene>
    <name evidence="1" type="ORF">Lstg_0668</name>
    <name evidence="2" type="ORF">NCTC11991_00016</name>
</gene>
<reference evidence="1 3" key="1">
    <citation type="submission" date="2015-11" db="EMBL/GenBank/DDBJ databases">
        <title>Genomic analysis of 38 Legionella species identifies large and diverse effector repertoires.</title>
        <authorList>
            <person name="Burstein D."/>
            <person name="Amaro F."/>
            <person name="Zusman T."/>
            <person name="Lifshitz Z."/>
            <person name="Cohen O."/>
            <person name="Gilbert J.A."/>
            <person name="Pupko T."/>
            <person name="Shuman H.A."/>
            <person name="Segal G."/>
        </authorList>
    </citation>
    <scope>NUCLEOTIDE SEQUENCE [LARGE SCALE GENOMIC DNA]</scope>
    <source>
        <strain evidence="1 3">SC-18-C9</strain>
    </source>
</reference>
<evidence type="ECO:0000313" key="4">
    <source>
        <dbReference type="Proteomes" id="UP000255110"/>
    </source>
</evidence>
<reference evidence="2 4" key="2">
    <citation type="submission" date="2018-06" db="EMBL/GenBank/DDBJ databases">
        <authorList>
            <consortium name="Pathogen Informatics"/>
            <person name="Doyle S."/>
        </authorList>
    </citation>
    <scope>NUCLEOTIDE SEQUENCE [LARGE SCALE GENOMIC DNA]</scope>
    <source>
        <strain evidence="2 4">NCTC11991</strain>
    </source>
</reference>
<evidence type="ECO:0000313" key="2">
    <source>
        <dbReference type="EMBL" id="STY21448.1"/>
    </source>
</evidence>